<organism evidence="6">
    <name type="scientific">Schistocephalus solidus</name>
    <name type="common">Tapeworm</name>
    <dbReference type="NCBI Taxonomy" id="70667"/>
    <lineage>
        <taxon>Eukaryota</taxon>
        <taxon>Metazoa</taxon>
        <taxon>Spiralia</taxon>
        <taxon>Lophotrochozoa</taxon>
        <taxon>Platyhelminthes</taxon>
        <taxon>Cestoda</taxon>
        <taxon>Eucestoda</taxon>
        <taxon>Diphyllobothriidea</taxon>
        <taxon>Diphyllobothriidae</taxon>
        <taxon>Schistocephalus</taxon>
    </lineage>
</organism>
<feature type="region of interest" description="Disordered" evidence="2">
    <location>
        <begin position="374"/>
        <end position="393"/>
    </location>
</feature>
<evidence type="ECO:0000313" key="4">
    <source>
        <dbReference type="EMBL" id="VDM01956.1"/>
    </source>
</evidence>
<sequence length="393" mass="43937">MLVNLASVNAVITEDILYGIDEHLAIYGLFCRPPARSVSEFDGNLKHLGRVSSLIDRYLKECVCVMEHFGKSMPDLANRISLLQRQHDAQKRRLVDTRENVRRLLEKERLEVLEFDYYRPRLWVRYVDVTFVIISREKIEDFTKNLNSIFPDIQFIIEEEKDSRLPFLDSNSTSTAMPAQPLQINPAYGTRKSGFLLKKSDGKVKRVWQRRRVCITDTEFCLYHADEAKPPVKLMLLTCQLKFPPGEGPSAVGAPTSNGPTPGAHTAGANADSADAPTTASHASQDPKRSFYLVSNNRTYQFQAEDERDFDEWTNVLSNAMQAVFNQALNGDESGTKISLEGSSGLQRNSNSPQTTGGIGGGLYDSQYSHNRFGANRMSQGSSLTGSEGDLLE</sequence>
<dbReference type="Proteomes" id="UP000275846">
    <property type="component" value="Unassembled WGS sequence"/>
</dbReference>
<dbReference type="EMBL" id="UYSU01040087">
    <property type="protein sequence ID" value="VDM01956.1"/>
    <property type="molecule type" value="Genomic_DNA"/>
</dbReference>
<dbReference type="PANTHER" id="PTHR45854:SF3">
    <property type="entry name" value="ARFGAP WITH SH3 DOMAIN, ANK REPEAT AND PH DOMAIN-CONTAINING PROTEIN"/>
    <property type="match status" value="1"/>
</dbReference>
<name>A0A183TGH2_SCHSO</name>
<dbReference type="Pfam" id="PF00169">
    <property type="entry name" value="PH"/>
    <property type="match status" value="1"/>
</dbReference>
<evidence type="ECO:0000256" key="2">
    <source>
        <dbReference type="SAM" id="MobiDB-lite"/>
    </source>
</evidence>
<evidence type="ECO:0000313" key="5">
    <source>
        <dbReference type="Proteomes" id="UP000275846"/>
    </source>
</evidence>
<proteinExistence type="predicted"/>
<dbReference type="WBParaSite" id="SSLN_0001616101-mRNA-1">
    <property type="protein sequence ID" value="SSLN_0001616101-mRNA-1"/>
    <property type="gene ID" value="SSLN_0001616101"/>
</dbReference>
<evidence type="ECO:0000259" key="3">
    <source>
        <dbReference type="PROSITE" id="PS50003"/>
    </source>
</evidence>
<accession>A0A183TGH2</accession>
<dbReference type="InterPro" id="IPR043593">
    <property type="entry name" value="ASAP"/>
</dbReference>
<dbReference type="SUPFAM" id="SSF50729">
    <property type="entry name" value="PH domain-like"/>
    <property type="match status" value="1"/>
</dbReference>
<feature type="region of interest" description="Disordered" evidence="2">
    <location>
        <begin position="248"/>
        <end position="290"/>
    </location>
</feature>
<reference evidence="6" key="1">
    <citation type="submission" date="2016-06" db="UniProtKB">
        <authorList>
            <consortium name="WormBaseParasite"/>
        </authorList>
    </citation>
    <scope>IDENTIFICATION</scope>
</reference>
<dbReference type="InterPro" id="IPR011993">
    <property type="entry name" value="PH-like_dom_sf"/>
</dbReference>
<dbReference type="Gene3D" id="2.30.29.30">
    <property type="entry name" value="Pleckstrin-homology domain (PH domain)/Phosphotyrosine-binding domain (PTB)"/>
    <property type="match status" value="1"/>
</dbReference>
<dbReference type="OrthoDB" id="435430at2759"/>
<evidence type="ECO:0000256" key="1">
    <source>
        <dbReference type="SAM" id="Coils"/>
    </source>
</evidence>
<dbReference type="PANTHER" id="PTHR45854">
    <property type="entry name" value="ASAP FAMILY MEMBER"/>
    <property type="match status" value="1"/>
</dbReference>
<keyword evidence="5" id="KW-1185">Reference proteome</keyword>
<dbReference type="SMART" id="SM00233">
    <property type="entry name" value="PH"/>
    <property type="match status" value="1"/>
</dbReference>
<reference evidence="4 5" key="2">
    <citation type="submission" date="2018-11" db="EMBL/GenBank/DDBJ databases">
        <authorList>
            <consortium name="Pathogen Informatics"/>
        </authorList>
    </citation>
    <scope>NUCLEOTIDE SEQUENCE [LARGE SCALE GENOMIC DNA]</scope>
    <source>
        <strain evidence="4 5">NST_G2</strain>
    </source>
</reference>
<feature type="coiled-coil region" evidence="1">
    <location>
        <begin position="80"/>
        <end position="107"/>
    </location>
</feature>
<dbReference type="STRING" id="70667.A0A183TGH2"/>
<dbReference type="GO" id="GO:0005096">
    <property type="term" value="F:GTPase activator activity"/>
    <property type="evidence" value="ECO:0007669"/>
    <property type="project" value="InterPro"/>
</dbReference>
<evidence type="ECO:0000313" key="6">
    <source>
        <dbReference type="WBParaSite" id="SSLN_0001616101-mRNA-1"/>
    </source>
</evidence>
<keyword evidence="1" id="KW-0175">Coiled coil</keyword>
<dbReference type="AlphaFoldDB" id="A0A183TGH2"/>
<feature type="domain" description="PH" evidence="3">
    <location>
        <begin position="189"/>
        <end position="322"/>
    </location>
</feature>
<feature type="compositionally biased region" description="Polar residues" evidence="2">
    <location>
        <begin position="341"/>
        <end position="356"/>
    </location>
</feature>
<feature type="compositionally biased region" description="Polar residues" evidence="2">
    <location>
        <begin position="377"/>
        <end position="386"/>
    </location>
</feature>
<feature type="region of interest" description="Disordered" evidence="2">
    <location>
        <begin position="335"/>
        <end position="364"/>
    </location>
</feature>
<protein>
    <submittedName>
        <fullName evidence="6">PH domain-containing protein</fullName>
    </submittedName>
</protein>
<dbReference type="PROSITE" id="PS50003">
    <property type="entry name" value="PH_DOMAIN"/>
    <property type="match status" value="1"/>
</dbReference>
<dbReference type="InterPro" id="IPR001849">
    <property type="entry name" value="PH_domain"/>
</dbReference>
<gene>
    <name evidence="4" type="ORF">SSLN_LOCUS15570</name>
</gene>